<evidence type="ECO:0000256" key="2">
    <source>
        <dbReference type="ARBA" id="ARBA00023002"/>
    </source>
</evidence>
<evidence type="ECO:0000256" key="3">
    <source>
        <dbReference type="ARBA" id="ARBA00026117"/>
    </source>
</evidence>
<evidence type="ECO:0000256" key="4">
    <source>
        <dbReference type="ARBA" id="ARBA00048009"/>
    </source>
</evidence>
<keyword evidence="7" id="KW-1185">Reference proteome</keyword>
<dbReference type="EC" id="1.3.1.124" evidence="3"/>
<dbReference type="PANTHER" id="PTHR43296">
    <property type="entry name" value="PEROXISOMAL 2,4-DIENOYL-COA REDUCTASE"/>
    <property type="match status" value="1"/>
</dbReference>
<dbReference type="Pfam" id="PF13561">
    <property type="entry name" value="adh_short_C2"/>
    <property type="match status" value="1"/>
</dbReference>
<reference evidence="6" key="1">
    <citation type="submission" date="2023-01" db="EMBL/GenBank/DDBJ databases">
        <title>The chitinases involved in constricting ring structure development in the nematode-trapping fungus Drechslerella dactyloides.</title>
        <authorList>
            <person name="Wang R."/>
            <person name="Zhang L."/>
            <person name="Tang P."/>
            <person name="Li S."/>
            <person name="Liang L."/>
        </authorList>
    </citation>
    <scope>NUCLEOTIDE SEQUENCE</scope>
    <source>
        <strain evidence="6">YMF1.00031</strain>
    </source>
</reference>
<proteinExistence type="predicted"/>
<dbReference type="InterPro" id="IPR036291">
    <property type="entry name" value="NAD(P)-bd_dom_sf"/>
</dbReference>
<dbReference type="Proteomes" id="UP001221413">
    <property type="component" value="Unassembled WGS sequence"/>
</dbReference>
<protein>
    <recommendedName>
        <fullName evidence="3">2,4-dienoyl-CoA reductase [(3E)-enoyl-CoA-producing]</fullName>
        <ecNumber evidence="3">1.3.1.124</ecNumber>
    </recommendedName>
</protein>
<organism evidence="6 7">
    <name type="scientific">Drechslerella dactyloides</name>
    <name type="common">Nematode-trapping fungus</name>
    <name type="synonym">Arthrobotrys dactyloides</name>
    <dbReference type="NCBI Taxonomy" id="74499"/>
    <lineage>
        <taxon>Eukaryota</taxon>
        <taxon>Fungi</taxon>
        <taxon>Dikarya</taxon>
        <taxon>Ascomycota</taxon>
        <taxon>Pezizomycotina</taxon>
        <taxon>Orbiliomycetes</taxon>
        <taxon>Orbiliales</taxon>
        <taxon>Orbiliaceae</taxon>
        <taxon>Drechslerella</taxon>
    </lineage>
</organism>
<dbReference type="GO" id="GO:0008670">
    <property type="term" value="F:2,4-dienoyl-CoA reductase (NADPH) activity"/>
    <property type="evidence" value="ECO:0007669"/>
    <property type="project" value="InterPro"/>
</dbReference>
<dbReference type="GO" id="GO:0005777">
    <property type="term" value="C:peroxisome"/>
    <property type="evidence" value="ECO:0007669"/>
    <property type="project" value="TreeGrafter"/>
</dbReference>
<dbReference type="AlphaFoldDB" id="A0AAD6NGJ5"/>
<comment type="catalytic activity">
    <reaction evidence="4">
        <text>a (2E,4E)-dienoyl-CoA + NADPH + H(+) = a 4,5-saturated-(3E)-enoyl-CoA + NADP(+)</text>
        <dbReference type="Rhea" id="RHEA:45912"/>
        <dbReference type="ChEBI" id="CHEBI:15378"/>
        <dbReference type="ChEBI" id="CHEBI:57783"/>
        <dbReference type="ChEBI" id="CHEBI:58349"/>
        <dbReference type="ChEBI" id="CHEBI:85101"/>
        <dbReference type="ChEBI" id="CHEBI:85493"/>
        <dbReference type="EC" id="1.3.1.124"/>
    </reaction>
</comment>
<name>A0AAD6NGJ5_DREDA</name>
<dbReference type="PRINTS" id="PR00081">
    <property type="entry name" value="GDHRDH"/>
</dbReference>
<comment type="catalytic activity">
    <reaction evidence="5">
        <text>a (2E,4Z)-dienoyl-CoA + NADPH + H(+) = a 4,5-saturated-(3E)-enoyl-CoA + NADP(+)</text>
        <dbReference type="Rhea" id="RHEA:61892"/>
        <dbReference type="ChEBI" id="CHEBI:15378"/>
        <dbReference type="ChEBI" id="CHEBI:57783"/>
        <dbReference type="ChEBI" id="CHEBI:58349"/>
        <dbReference type="ChEBI" id="CHEBI:85099"/>
        <dbReference type="ChEBI" id="CHEBI:85493"/>
        <dbReference type="EC" id="1.3.1.124"/>
    </reaction>
</comment>
<dbReference type="InterPro" id="IPR045017">
    <property type="entry name" value="DECR2-like"/>
</dbReference>
<evidence type="ECO:0000256" key="1">
    <source>
        <dbReference type="ARBA" id="ARBA00022857"/>
    </source>
</evidence>
<dbReference type="CDD" id="cd05369">
    <property type="entry name" value="TER_DECR_SDR_a"/>
    <property type="match status" value="1"/>
</dbReference>
<comment type="caution">
    <text evidence="6">The sequence shown here is derived from an EMBL/GenBank/DDBJ whole genome shotgun (WGS) entry which is preliminary data.</text>
</comment>
<dbReference type="Gene3D" id="3.40.50.720">
    <property type="entry name" value="NAD(P)-binding Rossmann-like Domain"/>
    <property type="match status" value="1"/>
</dbReference>
<dbReference type="InterPro" id="IPR002347">
    <property type="entry name" value="SDR_fam"/>
</dbReference>
<sequence>MEDTMSGPFVPFPSENELYSKAWAKDIFKGKVVFCTGGAGTICSGQVRALVSLGADAAIVGRREGNTRNVAAEIAKVRPGAKVIGFGCDVRDADALVAVVAETVKQLGRIDFLICGAAGNFLSTVEGLSTNAFKTVMDIDLLGSFNTVKACLPELQKTKGRVIFVSATFHYTGAALQSHVAAAKAGIDALSHSLAIELGPSGITSNIIAPGAIANTEGMDRLTARTGVPEDLQKNPARLNPLGRWGTVSEVADATIFLFSDAGRYINGVSLVVDGGNWRTSNSLANFLYPTIFLPGAGKNFDFGTLKGAKKAKESKL</sequence>
<dbReference type="SUPFAM" id="SSF51735">
    <property type="entry name" value="NAD(P)-binding Rossmann-fold domains"/>
    <property type="match status" value="1"/>
</dbReference>
<dbReference type="GO" id="GO:0009062">
    <property type="term" value="P:fatty acid catabolic process"/>
    <property type="evidence" value="ECO:0007669"/>
    <property type="project" value="InterPro"/>
</dbReference>
<gene>
    <name evidence="6" type="ORF">Dda_7270</name>
</gene>
<dbReference type="EMBL" id="JAQGDS010000010">
    <property type="protein sequence ID" value="KAJ6257485.1"/>
    <property type="molecule type" value="Genomic_DNA"/>
</dbReference>
<evidence type="ECO:0000313" key="6">
    <source>
        <dbReference type="EMBL" id="KAJ6257485.1"/>
    </source>
</evidence>
<accession>A0AAD6NGJ5</accession>
<dbReference type="PANTHER" id="PTHR43296:SF2">
    <property type="entry name" value="PEROXISOMAL 2,4-DIENOYL-COA REDUCTASE [(3E)-ENOYL-COA-PRODUCING]"/>
    <property type="match status" value="1"/>
</dbReference>
<evidence type="ECO:0000313" key="7">
    <source>
        <dbReference type="Proteomes" id="UP001221413"/>
    </source>
</evidence>
<dbReference type="FunFam" id="3.40.50.720:FF:000084">
    <property type="entry name" value="Short-chain dehydrogenase reductase"/>
    <property type="match status" value="1"/>
</dbReference>
<keyword evidence="2" id="KW-0560">Oxidoreductase</keyword>
<evidence type="ECO:0000256" key="5">
    <source>
        <dbReference type="ARBA" id="ARBA00048340"/>
    </source>
</evidence>
<keyword evidence="1" id="KW-0521">NADP</keyword>